<reference evidence="2" key="1">
    <citation type="journal article" date="2023" name="G3 (Bethesda)">
        <title>A reference genome for the long-term kleptoplast-retaining sea slug Elysia crispata morphotype clarki.</title>
        <authorList>
            <person name="Eastman K.E."/>
            <person name="Pendleton A.L."/>
            <person name="Shaikh M.A."/>
            <person name="Suttiyut T."/>
            <person name="Ogas R."/>
            <person name="Tomko P."/>
            <person name="Gavelis G."/>
            <person name="Widhalm J.R."/>
            <person name="Wisecaver J.H."/>
        </authorList>
    </citation>
    <scope>NUCLEOTIDE SEQUENCE</scope>
    <source>
        <strain evidence="2">ECLA1</strain>
    </source>
</reference>
<name>A0AAE1CZW9_9GAST</name>
<feature type="compositionally biased region" description="Basic and acidic residues" evidence="1">
    <location>
        <begin position="371"/>
        <end position="386"/>
    </location>
</feature>
<feature type="compositionally biased region" description="Polar residues" evidence="1">
    <location>
        <begin position="170"/>
        <end position="193"/>
    </location>
</feature>
<dbReference type="AlphaFoldDB" id="A0AAE1CZW9"/>
<proteinExistence type="predicted"/>
<evidence type="ECO:0000313" key="3">
    <source>
        <dbReference type="Proteomes" id="UP001283361"/>
    </source>
</evidence>
<feature type="region of interest" description="Disordered" evidence="1">
    <location>
        <begin position="162"/>
        <end position="194"/>
    </location>
</feature>
<dbReference type="EMBL" id="JAWDGP010006036">
    <property type="protein sequence ID" value="KAK3748263.1"/>
    <property type="molecule type" value="Genomic_DNA"/>
</dbReference>
<protein>
    <submittedName>
        <fullName evidence="2">Uncharacterized protein</fullName>
    </submittedName>
</protein>
<organism evidence="2 3">
    <name type="scientific">Elysia crispata</name>
    <name type="common">lettuce slug</name>
    <dbReference type="NCBI Taxonomy" id="231223"/>
    <lineage>
        <taxon>Eukaryota</taxon>
        <taxon>Metazoa</taxon>
        <taxon>Spiralia</taxon>
        <taxon>Lophotrochozoa</taxon>
        <taxon>Mollusca</taxon>
        <taxon>Gastropoda</taxon>
        <taxon>Heterobranchia</taxon>
        <taxon>Euthyneura</taxon>
        <taxon>Panpulmonata</taxon>
        <taxon>Sacoglossa</taxon>
        <taxon>Placobranchoidea</taxon>
        <taxon>Plakobranchidae</taxon>
        <taxon>Elysia</taxon>
    </lineage>
</organism>
<gene>
    <name evidence="2" type="ORF">RRG08_039515</name>
</gene>
<sequence>MNPLSRSMRMVRIAKQQVALQEAVCLWDDVHRPQETARSSTCNLQVQFEADADASLNDISLTELVPLKALDKNSPINEHDFTVNSNSLNCYLPQTNDTENILNLSNESLMIKKTFLKAPSNSTSGAGIMLQSEQPVLLPNRNVEHNSASRNRAENLREDSVENLEDNSHENTSQNLEDNPHENTSQNRLSTPGQHDVEICEEIPDENTSETLTEQPVGNSVLDHTIATESEQELSDQTQNEGTEQTNDIAHRAEGRPRKRKADPNQWRKNVNENKRSKGQPYMDKKYEKGSKKFEMVEKPGKMLGEREWCGERNLVAASRQVFVDEFDEGNYAIFRPRKDQCDICVSCKEGNIDEATYALHIMRKDTARAAKDDDKKMTAESEGRNRNSTLSKALSHLAQTRKITISYVFGKEAYADGSGQCPSYNRGKD</sequence>
<evidence type="ECO:0000313" key="2">
    <source>
        <dbReference type="EMBL" id="KAK3748263.1"/>
    </source>
</evidence>
<accession>A0AAE1CZW9</accession>
<feature type="region of interest" description="Disordered" evidence="1">
    <location>
        <begin position="371"/>
        <end position="393"/>
    </location>
</feature>
<dbReference type="Proteomes" id="UP001283361">
    <property type="component" value="Unassembled WGS sequence"/>
</dbReference>
<comment type="caution">
    <text evidence="2">The sequence shown here is derived from an EMBL/GenBank/DDBJ whole genome shotgun (WGS) entry which is preliminary data.</text>
</comment>
<feature type="region of interest" description="Disordered" evidence="1">
    <location>
        <begin position="230"/>
        <end position="284"/>
    </location>
</feature>
<feature type="region of interest" description="Disordered" evidence="1">
    <location>
        <begin position="138"/>
        <end position="157"/>
    </location>
</feature>
<keyword evidence="3" id="KW-1185">Reference proteome</keyword>
<evidence type="ECO:0000256" key="1">
    <source>
        <dbReference type="SAM" id="MobiDB-lite"/>
    </source>
</evidence>
<feature type="compositionally biased region" description="Polar residues" evidence="1">
    <location>
        <begin position="235"/>
        <end position="248"/>
    </location>
</feature>